<reference evidence="2" key="2">
    <citation type="submission" date="2020-11" db="EMBL/GenBank/DDBJ databases">
        <authorList>
            <person name="McCartney M.A."/>
            <person name="Auch B."/>
            <person name="Kono T."/>
            <person name="Mallez S."/>
            <person name="Becker A."/>
            <person name="Gohl D.M."/>
            <person name="Silverstein K.A.T."/>
            <person name="Koren S."/>
            <person name="Bechman K.B."/>
            <person name="Herman A."/>
            <person name="Abrahante J.E."/>
            <person name="Garbe J."/>
        </authorList>
    </citation>
    <scope>NUCLEOTIDE SEQUENCE</scope>
    <source>
        <strain evidence="2">Duluth1</strain>
        <tissue evidence="2">Whole animal</tissue>
    </source>
</reference>
<dbReference type="Proteomes" id="UP000828390">
    <property type="component" value="Unassembled WGS sequence"/>
</dbReference>
<dbReference type="EMBL" id="JAIWYP010000006">
    <property type="protein sequence ID" value="KAH3810338.1"/>
    <property type="molecule type" value="Genomic_DNA"/>
</dbReference>
<comment type="caution">
    <text evidence="2">The sequence shown here is derived from an EMBL/GenBank/DDBJ whole genome shotgun (WGS) entry which is preliminary data.</text>
</comment>
<accession>A0A9D4G4G1</accession>
<organism evidence="2 3">
    <name type="scientific">Dreissena polymorpha</name>
    <name type="common">Zebra mussel</name>
    <name type="synonym">Mytilus polymorpha</name>
    <dbReference type="NCBI Taxonomy" id="45954"/>
    <lineage>
        <taxon>Eukaryota</taxon>
        <taxon>Metazoa</taxon>
        <taxon>Spiralia</taxon>
        <taxon>Lophotrochozoa</taxon>
        <taxon>Mollusca</taxon>
        <taxon>Bivalvia</taxon>
        <taxon>Autobranchia</taxon>
        <taxon>Heteroconchia</taxon>
        <taxon>Euheterodonta</taxon>
        <taxon>Imparidentia</taxon>
        <taxon>Neoheterodontei</taxon>
        <taxon>Myida</taxon>
        <taxon>Dreissenoidea</taxon>
        <taxon>Dreissenidae</taxon>
        <taxon>Dreissena</taxon>
    </lineage>
</organism>
<reference evidence="2" key="1">
    <citation type="journal article" date="2019" name="bioRxiv">
        <title>The Genome of the Zebra Mussel, Dreissena polymorpha: A Resource for Invasive Species Research.</title>
        <authorList>
            <person name="McCartney M.A."/>
            <person name="Auch B."/>
            <person name="Kono T."/>
            <person name="Mallez S."/>
            <person name="Zhang Y."/>
            <person name="Obille A."/>
            <person name="Becker A."/>
            <person name="Abrahante J.E."/>
            <person name="Garbe J."/>
            <person name="Badalamenti J.P."/>
            <person name="Herman A."/>
            <person name="Mangelson H."/>
            <person name="Liachko I."/>
            <person name="Sullivan S."/>
            <person name="Sone E.D."/>
            <person name="Koren S."/>
            <person name="Silverstein K.A.T."/>
            <person name="Beckman K.B."/>
            <person name="Gohl D.M."/>
        </authorList>
    </citation>
    <scope>NUCLEOTIDE SEQUENCE</scope>
    <source>
        <strain evidence="2">Duluth1</strain>
        <tissue evidence="2">Whole animal</tissue>
    </source>
</reference>
<evidence type="ECO:0000313" key="3">
    <source>
        <dbReference type="Proteomes" id="UP000828390"/>
    </source>
</evidence>
<sequence>MNLDGAVVEWQLSGLSFQRSPVQFPVGALDISEMLQVFLTQLEMYWYETRRTRGPFLKTTYVQKAYHQQEHQPSLQGNKKSLKKTLKA</sequence>
<feature type="region of interest" description="Disordered" evidence="1">
    <location>
        <begin position="68"/>
        <end position="88"/>
    </location>
</feature>
<keyword evidence="3" id="KW-1185">Reference proteome</keyword>
<gene>
    <name evidence="2" type="ORF">DPMN_138728</name>
</gene>
<evidence type="ECO:0000313" key="2">
    <source>
        <dbReference type="EMBL" id="KAH3810338.1"/>
    </source>
</evidence>
<protein>
    <submittedName>
        <fullName evidence="2">Uncharacterized protein</fullName>
    </submittedName>
</protein>
<name>A0A9D4G4G1_DREPO</name>
<evidence type="ECO:0000256" key="1">
    <source>
        <dbReference type="SAM" id="MobiDB-lite"/>
    </source>
</evidence>
<proteinExistence type="predicted"/>
<dbReference type="AlphaFoldDB" id="A0A9D4G4G1"/>